<dbReference type="PANTHER" id="PTHR47481:SF10">
    <property type="entry name" value="COPIA-LIKE POLYPROTEIN_RETROTRANSPOSON"/>
    <property type="match status" value="1"/>
</dbReference>
<keyword evidence="2" id="KW-1185">Reference proteome</keyword>
<accession>A0A1Q3D241</accession>
<protein>
    <submittedName>
        <fullName evidence="1">UBN2_3 domain-containing protein</fullName>
    </submittedName>
</protein>
<comment type="caution">
    <text evidence="1">The sequence shown here is derived from an EMBL/GenBank/DDBJ whole genome shotgun (WGS) entry which is preliminary data.</text>
</comment>
<gene>
    <name evidence="1" type="ORF">CFOL_v3_29977</name>
</gene>
<name>A0A1Q3D241_CEPFO</name>
<reference evidence="2" key="1">
    <citation type="submission" date="2016-04" db="EMBL/GenBank/DDBJ databases">
        <title>Cephalotus genome sequencing.</title>
        <authorList>
            <person name="Fukushima K."/>
            <person name="Hasebe M."/>
            <person name="Fang X."/>
        </authorList>
    </citation>
    <scope>NUCLEOTIDE SEQUENCE [LARGE SCALE GENOMIC DNA]</scope>
    <source>
        <strain evidence="2">cv. St1</strain>
    </source>
</reference>
<organism evidence="1 2">
    <name type="scientific">Cephalotus follicularis</name>
    <name type="common">Albany pitcher plant</name>
    <dbReference type="NCBI Taxonomy" id="3775"/>
    <lineage>
        <taxon>Eukaryota</taxon>
        <taxon>Viridiplantae</taxon>
        <taxon>Streptophyta</taxon>
        <taxon>Embryophyta</taxon>
        <taxon>Tracheophyta</taxon>
        <taxon>Spermatophyta</taxon>
        <taxon>Magnoliopsida</taxon>
        <taxon>eudicotyledons</taxon>
        <taxon>Gunneridae</taxon>
        <taxon>Pentapetalae</taxon>
        <taxon>rosids</taxon>
        <taxon>fabids</taxon>
        <taxon>Oxalidales</taxon>
        <taxon>Cephalotaceae</taxon>
        <taxon>Cephalotus</taxon>
    </lineage>
</organism>
<evidence type="ECO:0000313" key="2">
    <source>
        <dbReference type="Proteomes" id="UP000187406"/>
    </source>
</evidence>
<dbReference type="EMBL" id="BDDD01003954">
    <property type="protein sequence ID" value="GAV86547.1"/>
    <property type="molecule type" value="Genomic_DNA"/>
</dbReference>
<evidence type="ECO:0000313" key="1">
    <source>
        <dbReference type="EMBL" id="GAV86547.1"/>
    </source>
</evidence>
<dbReference type="AlphaFoldDB" id="A0A1Q3D241"/>
<dbReference type="PANTHER" id="PTHR47481">
    <property type="match status" value="1"/>
</dbReference>
<dbReference type="Proteomes" id="UP000187406">
    <property type="component" value="Unassembled WGS sequence"/>
</dbReference>
<proteinExistence type="predicted"/>
<dbReference type="OrthoDB" id="1845088at2759"/>
<sequence length="120" mass="13534">MDAPFSYPFPTTLNVTNFVTLKLKQNNYLLWETQIISLIENQGLLGFINGDIPSPAHEIDQKGIQIINPDYTYWVKTDKLIKVWITGTLYEEVLGHAVGTKSSKELWTVLSDAFSQASEA</sequence>
<dbReference type="InParanoid" id="A0A1Q3D241"/>